<dbReference type="AlphaFoldDB" id="A0A9K3NXN8"/>
<dbReference type="OrthoDB" id="1920894at2759"/>
<comment type="caution">
    <text evidence="2">The sequence shown here is derived from an EMBL/GenBank/DDBJ whole genome shotgun (WGS) entry which is preliminary data.</text>
</comment>
<keyword evidence="3" id="KW-1185">Reference proteome</keyword>
<dbReference type="Pfam" id="PF10539">
    <property type="entry name" value="Dev_Cell_Death"/>
    <property type="match status" value="1"/>
</dbReference>
<reference evidence="2" key="2">
    <citation type="submission" date="2020-06" db="EMBL/GenBank/DDBJ databases">
        <title>Helianthus annuus Genome sequencing and assembly Release 2.</title>
        <authorList>
            <person name="Gouzy J."/>
            <person name="Langlade N."/>
            <person name="Munos S."/>
        </authorList>
    </citation>
    <scope>NUCLEOTIDE SEQUENCE</scope>
    <source>
        <tissue evidence="2">Leaves</tissue>
    </source>
</reference>
<dbReference type="InterPro" id="IPR013989">
    <property type="entry name" value="Dev_and_cell_death_domain"/>
</dbReference>
<name>A0A9K3NXN8_HELAN</name>
<evidence type="ECO:0000259" key="1">
    <source>
        <dbReference type="PROSITE" id="PS51222"/>
    </source>
</evidence>
<gene>
    <name evidence="2" type="ORF">HanXRQr2_Chr02g0049431</name>
</gene>
<sequence length="382" mass="42625">MGKVKGKRIRRNSFKKPTNNISTEVVNHLPVVNSNETATLETGELSGYIFMCNGNTKPECYVNRVFGLPAGRREVVEKIKPGTKLFLFDFDVKLLYGVYEAVSTGGMNLQPTAFGGRFPAQVQFKIWKDCLPLPLNSFRSAIKDNFQGSKFAQELNDHQVRDLLLLFKPIIAPSPAPLHLPVPDGAYGPRVQPPIPSAPPMSRTPAAINGWLNPSSSNPPLQNRYQPYMAGPLHNHSQQTSEPQFVHKDGLNPYPYHHHLSVTHQAPRAHVNLHRFVENQPPYFSNEHPENLQEAYPRHLTIPAVYPRDPTVGLNGGYNGLAIPTVTNHIDRSHGHNPYTAPTSLYGLTPSSSYSGPTYMHSQPFMRVSSYYSFVGGTQIER</sequence>
<evidence type="ECO:0000313" key="3">
    <source>
        <dbReference type="Proteomes" id="UP000215914"/>
    </source>
</evidence>
<dbReference type="PANTHER" id="PTHR46444:SF19">
    <property type="entry name" value="OS02G0745600 PROTEIN"/>
    <property type="match status" value="1"/>
</dbReference>
<dbReference type="EMBL" id="MNCJ02000317">
    <property type="protein sequence ID" value="KAF5817132.1"/>
    <property type="molecule type" value="Genomic_DNA"/>
</dbReference>
<protein>
    <submittedName>
        <fullName evidence="2">Development/cell death domain-containing protein</fullName>
    </submittedName>
</protein>
<organism evidence="2 3">
    <name type="scientific">Helianthus annuus</name>
    <name type="common">Common sunflower</name>
    <dbReference type="NCBI Taxonomy" id="4232"/>
    <lineage>
        <taxon>Eukaryota</taxon>
        <taxon>Viridiplantae</taxon>
        <taxon>Streptophyta</taxon>
        <taxon>Embryophyta</taxon>
        <taxon>Tracheophyta</taxon>
        <taxon>Spermatophyta</taxon>
        <taxon>Magnoliopsida</taxon>
        <taxon>eudicotyledons</taxon>
        <taxon>Gunneridae</taxon>
        <taxon>Pentapetalae</taxon>
        <taxon>asterids</taxon>
        <taxon>campanulids</taxon>
        <taxon>Asterales</taxon>
        <taxon>Asteraceae</taxon>
        <taxon>Asteroideae</taxon>
        <taxon>Heliantheae alliance</taxon>
        <taxon>Heliantheae</taxon>
        <taxon>Helianthus</taxon>
    </lineage>
</organism>
<evidence type="ECO:0000313" key="2">
    <source>
        <dbReference type="EMBL" id="KAF5817132.1"/>
    </source>
</evidence>
<dbReference type="SMART" id="SM00767">
    <property type="entry name" value="DCD"/>
    <property type="match status" value="1"/>
</dbReference>
<dbReference type="Proteomes" id="UP000215914">
    <property type="component" value="Unassembled WGS sequence"/>
</dbReference>
<proteinExistence type="predicted"/>
<reference evidence="2" key="1">
    <citation type="journal article" date="2017" name="Nature">
        <title>The sunflower genome provides insights into oil metabolism, flowering and Asterid evolution.</title>
        <authorList>
            <person name="Badouin H."/>
            <person name="Gouzy J."/>
            <person name="Grassa C.J."/>
            <person name="Murat F."/>
            <person name="Staton S.E."/>
            <person name="Cottret L."/>
            <person name="Lelandais-Briere C."/>
            <person name="Owens G.L."/>
            <person name="Carrere S."/>
            <person name="Mayjonade B."/>
            <person name="Legrand L."/>
            <person name="Gill N."/>
            <person name="Kane N.C."/>
            <person name="Bowers J.E."/>
            <person name="Hubner S."/>
            <person name="Bellec A."/>
            <person name="Berard A."/>
            <person name="Berges H."/>
            <person name="Blanchet N."/>
            <person name="Boniface M.C."/>
            <person name="Brunel D."/>
            <person name="Catrice O."/>
            <person name="Chaidir N."/>
            <person name="Claudel C."/>
            <person name="Donnadieu C."/>
            <person name="Faraut T."/>
            <person name="Fievet G."/>
            <person name="Helmstetter N."/>
            <person name="King M."/>
            <person name="Knapp S.J."/>
            <person name="Lai Z."/>
            <person name="Le Paslier M.C."/>
            <person name="Lippi Y."/>
            <person name="Lorenzon L."/>
            <person name="Mandel J.R."/>
            <person name="Marage G."/>
            <person name="Marchand G."/>
            <person name="Marquand E."/>
            <person name="Bret-Mestries E."/>
            <person name="Morien E."/>
            <person name="Nambeesan S."/>
            <person name="Nguyen T."/>
            <person name="Pegot-Espagnet P."/>
            <person name="Pouilly N."/>
            <person name="Raftis F."/>
            <person name="Sallet E."/>
            <person name="Schiex T."/>
            <person name="Thomas J."/>
            <person name="Vandecasteele C."/>
            <person name="Vares D."/>
            <person name="Vear F."/>
            <person name="Vautrin S."/>
            <person name="Crespi M."/>
            <person name="Mangin B."/>
            <person name="Burke J.M."/>
            <person name="Salse J."/>
            <person name="Munos S."/>
            <person name="Vincourt P."/>
            <person name="Rieseberg L.H."/>
            <person name="Langlade N.B."/>
        </authorList>
    </citation>
    <scope>NUCLEOTIDE SEQUENCE</scope>
    <source>
        <tissue evidence="2">Leaves</tissue>
    </source>
</reference>
<dbReference type="Gramene" id="mRNA:HanXRQr2_Chr02g0049431">
    <property type="protein sequence ID" value="mRNA:HanXRQr2_Chr02g0049431"/>
    <property type="gene ID" value="HanXRQr2_Chr02g0049431"/>
</dbReference>
<dbReference type="PANTHER" id="PTHR46444">
    <property type="entry name" value="DCD (DEVELOPMENT AND CELL DEATH) DOMAIN PROTEIN-RELATED"/>
    <property type="match status" value="1"/>
</dbReference>
<dbReference type="PROSITE" id="PS51222">
    <property type="entry name" value="DCD"/>
    <property type="match status" value="1"/>
</dbReference>
<feature type="domain" description="DCD" evidence="1">
    <location>
        <begin position="43"/>
        <end position="169"/>
    </location>
</feature>
<accession>A0A9K3NXN8</accession>